<feature type="transmembrane region" description="Helical" evidence="1">
    <location>
        <begin position="74"/>
        <end position="94"/>
    </location>
</feature>
<feature type="chain" id="PRO_5041910320" description="LPXTG cell wall anchor domain-containing protein" evidence="2">
    <location>
        <begin position="27"/>
        <end position="101"/>
    </location>
</feature>
<dbReference type="KEGG" id="elim:B2M23_00795"/>
<sequence length="101" mass="10584">MTRHRITAVLFSALLLLILCGPVVRAATQAVENPFCAAQSTGQEAENGQRAAEVVRESPTPLAQPINGKNGPSPLILCGIAAIVVAVVVAAVILRKARKFE</sequence>
<name>A0AAC9QR11_EUBLI</name>
<gene>
    <name evidence="3" type="ORF">B2M23_00795</name>
</gene>
<evidence type="ECO:0000256" key="1">
    <source>
        <dbReference type="SAM" id="Phobius"/>
    </source>
</evidence>
<reference evidence="4" key="1">
    <citation type="journal article" date="2017" name="Sci. Rep.">
        <title>Determination of the Genome and Primary Transcriptome of Syngas Fermenting Eubacterium limosum ATCC 8486.</title>
        <authorList>
            <person name="Song Y."/>
            <person name="Shin J."/>
            <person name="Jeong Y."/>
            <person name="Jin S."/>
            <person name="Lee J.K."/>
            <person name="Kim D.R."/>
            <person name="Kim S.C."/>
            <person name="Cho S."/>
            <person name="Cho B.K."/>
        </authorList>
    </citation>
    <scope>NUCLEOTIDE SEQUENCE [LARGE SCALE GENOMIC DNA]</scope>
    <source>
        <strain evidence="4">ATCC 8486</strain>
    </source>
</reference>
<dbReference type="RefSeq" id="WP_038350897.1">
    <property type="nucleotide sequence ID" value="NZ_CP019962.1"/>
</dbReference>
<keyword evidence="1" id="KW-1133">Transmembrane helix</keyword>
<dbReference type="EMBL" id="CP019962">
    <property type="protein sequence ID" value="ARD64173.1"/>
    <property type="molecule type" value="Genomic_DNA"/>
</dbReference>
<keyword evidence="1" id="KW-0472">Membrane</keyword>
<dbReference type="Proteomes" id="UP000192391">
    <property type="component" value="Chromosome"/>
</dbReference>
<keyword evidence="1" id="KW-0812">Transmembrane</keyword>
<evidence type="ECO:0008006" key="5">
    <source>
        <dbReference type="Google" id="ProtNLM"/>
    </source>
</evidence>
<protein>
    <recommendedName>
        <fullName evidence="5">LPXTG cell wall anchor domain-containing protein</fullName>
    </recommendedName>
</protein>
<accession>A0AAC9QR11</accession>
<evidence type="ECO:0000256" key="2">
    <source>
        <dbReference type="SAM" id="SignalP"/>
    </source>
</evidence>
<evidence type="ECO:0000313" key="3">
    <source>
        <dbReference type="EMBL" id="ARD64173.1"/>
    </source>
</evidence>
<proteinExistence type="predicted"/>
<keyword evidence="2" id="KW-0732">Signal</keyword>
<organism evidence="3 4">
    <name type="scientific">Eubacterium limosum</name>
    <dbReference type="NCBI Taxonomy" id="1736"/>
    <lineage>
        <taxon>Bacteria</taxon>
        <taxon>Bacillati</taxon>
        <taxon>Bacillota</taxon>
        <taxon>Clostridia</taxon>
        <taxon>Eubacteriales</taxon>
        <taxon>Eubacteriaceae</taxon>
        <taxon>Eubacterium</taxon>
    </lineage>
</organism>
<feature type="signal peptide" evidence="2">
    <location>
        <begin position="1"/>
        <end position="26"/>
    </location>
</feature>
<evidence type="ECO:0000313" key="4">
    <source>
        <dbReference type="Proteomes" id="UP000192391"/>
    </source>
</evidence>
<dbReference type="AlphaFoldDB" id="A0AAC9QR11"/>